<evidence type="ECO:0000313" key="17">
    <source>
        <dbReference type="Proteomes" id="UP000441208"/>
    </source>
</evidence>
<dbReference type="EMBL" id="QXGD01000547">
    <property type="protein sequence ID" value="KAE9234585.1"/>
    <property type="molecule type" value="Genomic_DNA"/>
</dbReference>
<dbReference type="Proteomes" id="UP000476176">
    <property type="component" value="Unassembled WGS sequence"/>
</dbReference>
<dbReference type="EMBL" id="QXFZ01000518">
    <property type="protein sequence ID" value="KAE9113390.1"/>
    <property type="molecule type" value="Genomic_DNA"/>
</dbReference>
<evidence type="ECO:0000313" key="4">
    <source>
        <dbReference type="EMBL" id="KAE9011460.1"/>
    </source>
</evidence>
<feature type="region of interest" description="Disordered" evidence="1">
    <location>
        <begin position="477"/>
        <end position="505"/>
    </location>
</feature>
<evidence type="ECO:0000313" key="18">
    <source>
        <dbReference type="Proteomes" id="UP000460718"/>
    </source>
</evidence>
<evidence type="ECO:0000313" key="9">
    <source>
        <dbReference type="EMBL" id="KAE9233778.1"/>
    </source>
</evidence>
<dbReference type="EMBL" id="QXGE01000491">
    <property type="protein sequence ID" value="KAE9310941.1"/>
    <property type="molecule type" value="Genomic_DNA"/>
</dbReference>
<gene>
    <name evidence="11" type="ORF">PF001_g9958</name>
    <name evidence="10" type="ORF">PF002_g11765</name>
    <name evidence="9" type="ORF">PF004_g9558</name>
    <name evidence="8" type="ORF">PF005_g6891</name>
    <name evidence="7" type="ORF">PF006_g9906</name>
    <name evidence="6" type="ORF">PF007_g10759</name>
    <name evidence="3" type="ORF">PF009_g8313</name>
    <name evidence="5" type="ORF">PF010_g14822</name>
    <name evidence="4" type="ORF">PF011_g9365</name>
</gene>
<feature type="region of interest" description="Disordered" evidence="1">
    <location>
        <begin position="1"/>
        <end position="85"/>
    </location>
</feature>
<evidence type="ECO:0000313" key="3">
    <source>
        <dbReference type="EMBL" id="KAE8941915.1"/>
    </source>
</evidence>
<dbReference type="EMBL" id="QXGB01000266">
    <property type="protein sequence ID" value="KAE9221981.1"/>
    <property type="molecule type" value="Genomic_DNA"/>
</dbReference>
<dbReference type="EMBL" id="QXGF01000333">
    <property type="protein sequence ID" value="KAE8941915.1"/>
    <property type="molecule type" value="Genomic_DNA"/>
</dbReference>
<dbReference type="Proteomes" id="UP000488956">
    <property type="component" value="Unassembled WGS sequence"/>
</dbReference>
<evidence type="ECO:0000313" key="16">
    <source>
        <dbReference type="Proteomes" id="UP000440732"/>
    </source>
</evidence>
<reference evidence="12 13" key="1">
    <citation type="submission" date="2018-08" db="EMBL/GenBank/DDBJ databases">
        <title>Genomic investigation of the strawberry pathogen Phytophthora fragariae indicates pathogenicity is determined by transcriptional variation in three key races.</title>
        <authorList>
            <person name="Adams T.M."/>
            <person name="Armitage A.D."/>
            <person name="Sobczyk M.K."/>
            <person name="Bates H.J."/>
            <person name="Dunwell J.M."/>
            <person name="Nellist C.F."/>
            <person name="Harrison R.J."/>
        </authorList>
    </citation>
    <scope>NUCLEOTIDE SEQUENCE [LARGE SCALE GENOMIC DNA]</scope>
    <source>
        <strain evidence="11 14">A4</strain>
        <strain evidence="10 15">BC-1</strain>
        <strain evidence="9 19">BC-23</strain>
        <strain evidence="8 13">NOV-27</strain>
        <strain evidence="7 16">NOV-5</strain>
        <strain evidence="6 17">NOV-71</strain>
        <strain evidence="3 12">NOV-9</strain>
        <strain evidence="5 20">ONT-3</strain>
        <strain evidence="4 18">SCRP245</strain>
    </source>
</reference>
<evidence type="ECO:0000259" key="2">
    <source>
        <dbReference type="PROSITE" id="PS50003"/>
    </source>
</evidence>
<accession>A0A6A3F7U6</accession>
<feature type="region of interest" description="Disordered" evidence="1">
    <location>
        <begin position="686"/>
        <end position="726"/>
    </location>
</feature>
<dbReference type="Proteomes" id="UP000433483">
    <property type="component" value="Unassembled WGS sequence"/>
</dbReference>
<name>A0A6A3F7U6_9STRA</name>
<dbReference type="PROSITE" id="PS50003">
    <property type="entry name" value="PH_DOMAIN"/>
    <property type="match status" value="1"/>
</dbReference>
<evidence type="ECO:0000313" key="8">
    <source>
        <dbReference type="EMBL" id="KAE9221981.1"/>
    </source>
</evidence>
<dbReference type="EMBL" id="QXGC01000473">
    <property type="protein sequence ID" value="KAE9233778.1"/>
    <property type="molecule type" value="Genomic_DNA"/>
</dbReference>
<feature type="region of interest" description="Disordered" evidence="1">
    <location>
        <begin position="920"/>
        <end position="953"/>
    </location>
</feature>
<dbReference type="Proteomes" id="UP000429523">
    <property type="component" value="Unassembled WGS sequence"/>
</dbReference>
<dbReference type="EMBL" id="QXFW01000463">
    <property type="protein sequence ID" value="KAE9011460.1"/>
    <property type="molecule type" value="Genomic_DNA"/>
</dbReference>
<dbReference type="Proteomes" id="UP000437068">
    <property type="component" value="Unassembled WGS sequence"/>
</dbReference>
<dbReference type="Proteomes" id="UP000460718">
    <property type="component" value="Unassembled WGS sequence"/>
</dbReference>
<sequence length="1318" mass="145730">MLSLGSSGASSRRLTRQCTCAAETDSDSDNESDAGFRLADTGRTASAPPTFRGATNEDDDQDATGDDENGNGSTGSTDGASLDPFLPQTTWSKSLSLLELTKAVHDPLKASQALHNAEALRQAPALDNVFCSCYDVDTVLTTVQRRERGHFSPVQKLLLEPESIKQVFAYATSFSDEHNNEVGEEATDPNSLKPHPDKYRQSYVATEIILRFYLKAMAWYGEPKQDPAEENGLKSENVENPAENRQLAAIQDRNSGSESSVNLEGLAVSASKAPTNMSTMMDFRSNASTQKMARIQRLRASMRFESSGSSISEFSVNGDEDEELLEDPATRGYLLRLEDLTATEWKRIFGGLFPFLWPLKMKNDGEIGDNRVIDDEVEIDSVLVANMCRITKNFVTFPAVHRLICDENDDSEGEWLLSRLAAHAYNPDIASLLHGLIHLSIRRGFEYFPIIRCLVERIVEQVPTRLTRSMSAVSSTSTVSSTSSASPRSSLGGSPPSASPSSFFSSKTAPLSPSLFTTNTTSTVHARISGCAEILIKILKDEFPNTFRYFIQTKIQLASFESVETFERELFPPRTAPSDPAMHHKLKRSVLAALVENATILARLAELGMAELRFLDAHHISGVCIPRVLVIDILRHAIEFCLHDFEQLEVFVAPIHLVLDTICASINYHQHLSTISEFAARDCFSDSDSDDDETEDGEDFDSVSGSSGKDSPSKPVKRPGAVPGRTALYMGITPPALSYSPRSGKAVVNHRPLASTLLVMHVVELLDVVIRMSNDRIDSRLSRLDLATSLMDIFEKFPKASILHCRLVKLYLNLLNRPTTNGRVNNPLLRSVFRSPDSILEFILQKLHANSSSHIYDAHLAIIGVKIAKICSSPTLQQELIRQFCNNVKGWNDFASSLVATHCQQMDALDDSLLGLQVVTGGSRNGTPRKRNTSEDEVDADFPLARPSSSASEYLSRELEPFRRLPMEKEGFGSSSNLARGNEAVHPSDMFQSRSQSKFPESIIDILQSDESTPLDVEEDDFFVSGYVYQKRSKWAKVHLKFEKATCQLTLQDATAAACGSPSNGASKATSPSKASLLKQFLLAHKQTWTSRPKKLVVCNARKWIAFGQSLKKPNRGAFGFQVEVFDGHREEDETLTFVTRSEATRMQWFEAMQCAVARTRTARNSFSDIDEAANTELVQCVAKNRGGPYLVVPDVNLLGPMTSASFFIKSEVPEEMPFWGTYHGDQGIIKYVSLFKQCLDVVSVEEKNIQAIGYSVIVEFDSTFRRSESVADFDDSEPPTVKCACTDTYLISGNQIIGLTRTIADSEKLLQLLCDDE</sequence>
<protein>
    <recommendedName>
        <fullName evidence="2">PH domain-containing protein</fullName>
    </recommendedName>
</protein>
<evidence type="ECO:0000313" key="15">
    <source>
        <dbReference type="Proteomes" id="UP000440367"/>
    </source>
</evidence>
<feature type="compositionally biased region" description="Low complexity" evidence="1">
    <location>
        <begin position="702"/>
        <end position="714"/>
    </location>
</feature>
<evidence type="ECO:0000313" key="12">
    <source>
        <dbReference type="Proteomes" id="UP000429523"/>
    </source>
</evidence>
<dbReference type="Proteomes" id="UP000440367">
    <property type="component" value="Unassembled WGS sequence"/>
</dbReference>
<feature type="compositionally biased region" description="Low complexity" evidence="1">
    <location>
        <begin position="1"/>
        <end position="12"/>
    </location>
</feature>
<evidence type="ECO:0000313" key="10">
    <source>
        <dbReference type="EMBL" id="KAE9234585.1"/>
    </source>
</evidence>
<comment type="caution">
    <text evidence="3">The sequence shown here is derived from an EMBL/GenBank/DDBJ whole genome shotgun (WGS) entry which is preliminary data.</text>
</comment>
<dbReference type="InterPro" id="IPR001849">
    <property type="entry name" value="PH_domain"/>
</dbReference>
<dbReference type="EMBL" id="QXFX01000934">
    <property type="protein sequence ID" value="KAE9100442.1"/>
    <property type="molecule type" value="Genomic_DNA"/>
</dbReference>
<evidence type="ECO:0000313" key="19">
    <source>
        <dbReference type="Proteomes" id="UP000476176"/>
    </source>
</evidence>
<feature type="domain" description="PH" evidence="2">
    <location>
        <begin position="1021"/>
        <end position="1158"/>
    </location>
</feature>
<evidence type="ECO:0000313" key="14">
    <source>
        <dbReference type="Proteomes" id="UP000437068"/>
    </source>
</evidence>
<evidence type="ECO:0000313" key="11">
    <source>
        <dbReference type="EMBL" id="KAE9310941.1"/>
    </source>
</evidence>
<evidence type="ECO:0000313" key="6">
    <source>
        <dbReference type="EMBL" id="KAE9113390.1"/>
    </source>
</evidence>
<evidence type="ECO:0000256" key="1">
    <source>
        <dbReference type="SAM" id="MobiDB-lite"/>
    </source>
</evidence>
<feature type="compositionally biased region" description="Acidic residues" evidence="1">
    <location>
        <begin position="686"/>
        <end position="701"/>
    </location>
</feature>
<evidence type="ECO:0000313" key="13">
    <source>
        <dbReference type="Proteomes" id="UP000433483"/>
    </source>
</evidence>
<proteinExistence type="predicted"/>
<evidence type="ECO:0000313" key="20">
    <source>
        <dbReference type="Proteomes" id="UP000488956"/>
    </source>
</evidence>
<evidence type="ECO:0000313" key="5">
    <source>
        <dbReference type="EMBL" id="KAE9100442.1"/>
    </source>
</evidence>
<dbReference type="OrthoDB" id="69725at2759"/>
<dbReference type="Proteomes" id="UP000440732">
    <property type="component" value="Unassembled WGS sequence"/>
</dbReference>
<organism evidence="3 12">
    <name type="scientific">Phytophthora fragariae</name>
    <dbReference type="NCBI Taxonomy" id="53985"/>
    <lineage>
        <taxon>Eukaryota</taxon>
        <taxon>Sar</taxon>
        <taxon>Stramenopiles</taxon>
        <taxon>Oomycota</taxon>
        <taxon>Peronosporomycetes</taxon>
        <taxon>Peronosporales</taxon>
        <taxon>Peronosporaceae</taxon>
        <taxon>Phytophthora</taxon>
    </lineage>
</organism>
<dbReference type="EMBL" id="QXGA01000485">
    <property type="protein sequence ID" value="KAE9145224.1"/>
    <property type="molecule type" value="Genomic_DNA"/>
</dbReference>
<feature type="compositionally biased region" description="Acidic residues" evidence="1">
    <location>
        <begin position="56"/>
        <end position="69"/>
    </location>
</feature>
<evidence type="ECO:0000313" key="7">
    <source>
        <dbReference type="EMBL" id="KAE9145224.1"/>
    </source>
</evidence>
<dbReference type="Proteomes" id="UP000441208">
    <property type="component" value="Unassembled WGS sequence"/>
</dbReference>
<keyword evidence="13" id="KW-1185">Reference proteome</keyword>